<dbReference type="InterPro" id="IPR013057">
    <property type="entry name" value="AA_transpt_TM"/>
</dbReference>
<keyword evidence="5 7" id="KW-1133">Transmembrane helix</keyword>
<feature type="transmembrane region" description="Helical" evidence="7">
    <location>
        <begin position="305"/>
        <end position="324"/>
    </location>
</feature>
<feature type="transmembrane region" description="Helical" evidence="7">
    <location>
        <begin position="31"/>
        <end position="54"/>
    </location>
</feature>
<sequence>MYVELYLVVTGFLILEGDNLDNLFPEVRYKIGGLILGGRESFAIIVALIVLPSVWLDSLSILSYISASGVLASVVILGSILWDGAFDGIGFHNKGVPLNWNGIPMAASLYAFCYCSHAVFPTLYTSMRKKHQFSKVVNATESWFPSYRKKRYFRLMIRTALVASIVVVAITIPFFGNRPLPSFLSPTRMAAECCNQHSLIVPLIDEERWNQVEDLKANKHYKSEGNASFFSTFFNGVNALSGVGMLSIPYALSSGGWLSLVLLFVIAISAFYTGLLIQRCMDLDSNITSYPDIGEQAFGKVGRTLVSVFMYTELYLVVTGFLILEGDNLYNLFPELGFNIGGRESFVVIVALVILPSVWFDSISILSYISACGVLASAVVLGSILWGGAAEGIGFHNKGEFLNWNGIPTAASLYAFCYCAHPVFPTLYCSMRKKHQFSKVLLLCFLFSTISYASMAICGYLMFGSNVESQITLSLPVHKVSSKVAIFVTLVNPLSKYALMLAPVVNATESWFPNSCKKRYFRLLIRTALVASNVIVALTVPFFGYLMSLIGALFSLTASIILPCLCYLKISGMNRGVEPMIIVGIILLSTLIVIFGTYTSLVKIIGGTFVGY</sequence>
<feature type="transmembrane region" description="Helical" evidence="7">
    <location>
        <begin position="61"/>
        <end position="82"/>
    </location>
</feature>
<keyword evidence="10" id="KW-1185">Reference proteome</keyword>
<accession>A0AAD3S6C4</accession>
<comment type="subcellular location">
    <subcellularLocation>
        <location evidence="1">Membrane</location>
    </subcellularLocation>
</comment>
<keyword evidence="4" id="KW-0029">Amino-acid transport</keyword>
<feature type="domain" description="Amino acid transporter transmembrane" evidence="8">
    <location>
        <begin position="226"/>
        <end position="600"/>
    </location>
</feature>
<feature type="transmembrane region" description="Helical" evidence="7">
    <location>
        <begin position="483"/>
        <end position="502"/>
    </location>
</feature>
<feature type="transmembrane region" description="Helical" evidence="7">
    <location>
        <begin position="580"/>
        <end position="601"/>
    </location>
</feature>
<comment type="caution">
    <text evidence="9">The sequence shown here is derived from an EMBL/GenBank/DDBJ whole genome shotgun (WGS) entry which is preliminary data.</text>
</comment>
<keyword evidence="6 7" id="KW-0472">Membrane</keyword>
<feature type="transmembrane region" description="Helical" evidence="7">
    <location>
        <begin position="255"/>
        <end position="277"/>
    </location>
</feature>
<feature type="transmembrane region" description="Helical" evidence="7">
    <location>
        <begin position="440"/>
        <end position="463"/>
    </location>
</feature>
<organism evidence="9 10">
    <name type="scientific">Nepenthes gracilis</name>
    <name type="common">Slender pitcher plant</name>
    <dbReference type="NCBI Taxonomy" id="150966"/>
    <lineage>
        <taxon>Eukaryota</taxon>
        <taxon>Viridiplantae</taxon>
        <taxon>Streptophyta</taxon>
        <taxon>Embryophyta</taxon>
        <taxon>Tracheophyta</taxon>
        <taxon>Spermatophyta</taxon>
        <taxon>Magnoliopsida</taxon>
        <taxon>eudicotyledons</taxon>
        <taxon>Gunneridae</taxon>
        <taxon>Pentapetalae</taxon>
        <taxon>Caryophyllales</taxon>
        <taxon>Nepenthaceae</taxon>
        <taxon>Nepenthes</taxon>
    </lineage>
</organism>
<feature type="transmembrane region" description="Helical" evidence="7">
    <location>
        <begin position="155"/>
        <end position="176"/>
    </location>
</feature>
<dbReference type="GO" id="GO:0016020">
    <property type="term" value="C:membrane"/>
    <property type="evidence" value="ECO:0007669"/>
    <property type="project" value="UniProtKB-SubCell"/>
</dbReference>
<protein>
    <recommendedName>
        <fullName evidence="8">Amino acid transporter transmembrane domain-containing protein</fullName>
    </recommendedName>
</protein>
<evidence type="ECO:0000256" key="4">
    <source>
        <dbReference type="ARBA" id="ARBA00022970"/>
    </source>
</evidence>
<keyword evidence="2" id="KW-0813">Transport</keyword>
<evidence type="ECO:0000256" key="7">
    <source>
        <dbReference type="SAM" id="Phobius"/>
    </source>
</evidence>
<evidence type="ECO:0000256" key="1">
    <source>
        <dbReference type="ARBA" id="ARBA00004370"/>
    </source>
</evidence>
<evidence type="ECO:0000313" key="10">
    <source>
        <dbReference type="Proteomes" id="UP001279734"/>
    </source>
</evidence>
<dbReference type="Proteomes" id="UP001279734">
    <property type="component" value="Unassembled WGS sequence"/>
</dbReference>
<feature type="domain" description="Amino acid transporter transmembrane" evidence="8">
    <location>
        <begin position="2"/>
        <end position="138"/>
    </location>
</feature>
<name>A0AAD3S6C4_NEPGR</name>
<dbReference type="Pfam" id="PF01490">
    <property type="entry name" value="Aa_trans"/>
    <property type="match status" value="2"/>
</dbReference>
<gene>
    <name evidence="9" type="ORF">Nepgr_006960</name>
</gene>
<dbReference type="GO" id="GO:0006865">
    <property type="term" value="P:amino acid transport"/>
    <property type="evidence" value="ECO:0007669"/>
    <property type="project" value="UniProtKB-KW"/>
</dbReference>
<evidence type="ECO:0000256" key="5">
    <source>
        <dbReference type="ARBA" id="ARBA00022989"/>
    </source>
</evidence>
<dbReference type="PANTHER" id="PTHR48017">
    <property type="entry name" value="OS05G0424000 PROTEIN-RELATED"/>
    <property type="match status" value="1"/>
</dbReference>
<dbReference type="EMBL" id="BSYO01000005">
    <property type="protein sequence ID" value="GMH05120.1"/>
    <property type="molecule type" value="Genomic_DNA"/>
</dbReference>
<feature type="transmembrane region" description="Helical" evidence="7">
    <location>
        <begin position="336"/>
        <end position="358"/>
    </location>
</feature>
<dbReference type="AlphaFoldDB" id="A0AAD3S6C4"/>
<evidence type="ECO:0000313" key="9">
    <source>
        <dbReference type="EMBL" id="GMH05120.1"/>
    </source>
</evidence>
<evidence type="ECO:0000256" key="6">
    <source>
        <dbReference type="ARBA" id="ARBA00023136"/>
    </source>
</evidence>
<evidence type="ECO:0000259" key="8">
    <source>
        <dbReference type="Pfam" id="PF01490"/>
    </source>
</evidence>
<evidence type="ECO:0000256" key="3">
    <source>
        <dbReference type="ARBA" id="ARBA00022692"/>
    </source>
</evidence>
<reference evidence="9" key="1">
    <citation type="submission" date="2023-05" db="EMBL/GenBank/DDBJ databases">
        <title>Nepenthes gracilis genome sequencing.</title>
        <authorList>
            <person name="Fukushima K."/>
        </authorList>
    </citation>
    <scope>NUCLEOTIDE SEQUENCE</scope>
    <source>
        <strain evidence="9">SING2019-196</strain>
    </source>
</reference>
<feature type="transmembrane region" description="Helical" evidence="7">
    <location>
        <begin position="365"/>
        <end position="386"/>
    </location>
</feature>
<keyword evidence="3 7" id="KW-0812">Transmembrane</keyword>
<feature type="transmembrane region" description="Helical" evidence="7">
    <location>
        <begin position="102"/>
        <end position="124"/>
    </location>
</feature>
<feature type="transmembrane region" description="Helical" evidence="7">
    <location>
        <begin position="406"/>
        <end position="428"/>
    </location>
</feature>
<evidence type="ECO:0000256" key="2">
    <source>
        <dbReference type="ARBA" id="ARBA00022448"/>
    </source>
</evidence>
<proteinExistence type="predicted"/>
<feature type="transmembrane region" description="Helical" evidence="7">
    <location>
        <begin position="523"/>
        <end position="543"/>
    </location>
</feature>
<feature type="transmembrane region" description="Helical" evidence="7">
    <location>
        <begin position="549"/>
        <end position="568"/>
    </location>
</feature>